<dbReference type="InterPro" id="IPR011047">
    <property type="entry name" value="Quinoprotein_ADH-like_sf"/>
</dbReference>
<dbReference type="Proteomes" id="UP000326380">
    <property type="component" value="Unassembled WGS sequence"/>
</dbReference>
<name>A0A7L5A0Z8_9BACT</name>
<keyword evidence="4" id="KW-1185">Reference proteome</keyword>
<evidence type="ECO:0000256" key="1">
    <source>
        <dbReference type="ARBA" id="ARBA00022574"/>
    </source>
</evidence>
<organism evidence="3 4">
    <name type="scientific">Hymenobacter busanensis</name>
    <dbReference type="NCBI Taxonomy" id="2607656"/>
    <lineage>
        <taxon>Bacteria</taxon>
        <taxon>Pseudomonadati</taxon>
        <taxon>Bacteroidota</taxon>
        <taxon>Cytophagia</taxon>
        <taxon>Cytophagales</taxon>
        <taxon>Hymenobacteraceae</taxon>
        <taxon>Hymenobacter</taxon>
    </lineage>
</organism>
<dbReference type="Pfam" id="PF00400">
    <property type="entry name" value="WD40"/>
    <property type="match status" value="4"/>
</dbReference>
<dbReference type="AlphaFoldDB" id="A0A7L5A0Z8"/>
<sequence>MTLLHRPQLLKLAALTGHRDCVYALAGHAAEDAFFSAGADGLVVSWSIEQPEQDGQLVARVENSVYALHYVAGRGLLVIGHNYQGVQVIDLAQKQLWCATALPPVAIFDFAYSEVRQRLYVAIGDGTLAVLRAADFSLELLLRVADKSLRSLALHEERGELAIGTSDATVRILDADSLQLRYTLAEATNSVFTVAYSPDGTQLLAAGRDAHLRAYDVAADYRENLTVVAHLFAINHLAFSPNGQFFATCSMDKSIKLWEASTGRLLRVVDRARSAGHGTSVNRLFWSGRQNRLVSCSDDRSLAVWQLLQE</sequence>
<keyword evidence="1" id="KW-0853">WD repeat</keyword>
<evidence type="ECO:0000313" key="3">
    <source>
        <dbReference type="EMBL" id="KAA9338353.1"/>
    </source>
</evidence>
<reference evidence="3 4" key="1">
    <citation type="submission" date="2019-09" db="EMBL/GenBank/DDBJ databases">
        <title>Genome sequence of Hymenobacter sp. M3.</title>
        <authorList>
            <person name="Srinivasan S."/>
        </authorList>
    </citation>
    <scope>NUCLEOTIDE SEQUENCE [LARGE SCALE GENOMIC DNA]</scope>
    <source>
        <strain evidence="3 4">M3</strain>
    </source>
</reference>
<dbReference type="RefSeq" id="WP_151077877.1">
    <property type="nucleotide sequence ID" value="NZ_CP047647.1"/>
</dbReference>
<dbReference type="SMART" id="SM00320">
    <property type="entry name" value="WD40"/>
    <property type="match status" value="5"/>
</dbReference>
<dbReference type="EMBL" id="VTWU01000002">
    <property type="protein sequence ID" value="KAA9338353.1"/>
    <property type="molecule type" value="Genomic_DNA"/>
</dbReference>
<accession>A0A7L5A0Z8</accession>
<dbReference type="Gene3D" id="2.130.10.10">
    <property type="entry name" value="YVTN repeat-like/Quinoprotein amine dehydrogenase"/>
    <property type="match status" value="3"/>
</dbReference>
<dbReference type="PANTHER" id="PTHR19848:SF8">
    <property type="entry name" value="F-BOX AND WD REPEAT DOMAIN CONTAINING 7"/>
    <property type="match status" value="1"/>
</dbReference>
<comment type="caution">
    <text evidence="3">The sequence shown here is derived from an EMBL/GenBank/DDBJ whole genome shotgun (WGS) entry which is preliminary data.</text>
</comment>
<dbReference type="PROSITE" id="PS50294">
    <property type="entry name" value="WD_REPEATS_REGION"/>
    <property type="match status" value="2"/>
</dbReference>
<keyword evidence="2" id="KW-0677">Repeat</keyword>
<evidence type="ECO:0000313" key="4">
    <source>
        <dbReference type="Proteomes" id="UP000326380"/>
    </source>
</evidence>
<evidence type="ECO:0000256" key="2">
    <source>
        <dbReference type="ARBA" id="ARBA00022737"/>
    </source>
</evidence>
<dbReference type="InterPro" id="IPR001680">
    <property type="entry name" value="WD40_rpt"/>
</dbReference>
<proteinExistence type="predicted"/>
<protein>
    <submittedName>
        <fullName evidence="3">WD40 repeat domain-containing protein</fullName>
    </submittedName>
</protein>
<gene>
    <name evidence="3" type="ORF">F0P96_05830</name>
</gene>
<dbReference type="PANTHER" id="PTHR19848">
    <property type="entry name" value="WD40 REPEAT PROTEIN"/>
    <property type="match status" value="1"/>
</dbReference>
<dbReference type="InterPro" id="IPR015943">
    <property type="entry name" value="WD40/YVTN_repeat-like_dom_sf"/>
</dbReference>
<dbReference type="PROSITE" id="PS50082">
    <property type="entry name" value="WD_REPEATS_2"/>
    <property type="match status" value="4"/>
</dbReference>
<dbReference type="SUPFAM" id="SSF50998">
    <property type="entry name" value="Quinoprotein alcohol dehydrogenase-like"/>
    <property type="match status" value="1"/>
</dbReference>